<comment type="caution">
    <text evidence="3">The sequence shown here is derived from an EMBL/GenBank/DDBJ whole genome shotgun (WGS) entry which is preliminary data.</text>
</comment>
<reference evidence="3" key="1">
    <citation type="submission" date="2021-02" db="EMBL/GenBank/DDBJ databases">
        <authorList>
            <person name="Dougan E. K."/>
            <person name="Rhodes N."/>
            <person name="Thang M."/>
            <person name="Chan C."/>
        </authorList>
    </citation>
    <scope>NUCLEOTIDE SEQUENCE</scope>
</reference>
<dbReference type="Proteomes" id="UP000626109">
    <property type="component" value="Unassembled WGS sequence"/>
</dbReference>
<protein>
    <submittedName>
        <fullName evidence="3">Uncharacterized protein</fullName>
    </submittedName>
</protein>
<feature type="compositionally biased region" description="Acidic residues" evidence="2">
    <location>
        <begin position="405"/>
        <end position="439"/>
    </location>
</feature>
<evidence type="ECO:0000313" key="4">
    <source>
        <dbReference type="Proteomes" id="UP000626109"/>
    </source>
</evidence>
<gene>
    <name evidence="3" type="ORF">PGLA2088_LOCUS20960</name>
</gene>
<feature type="compositionally biased region" description="Basic and acidic residues" evidence="2">
    <location>
        <begin position="776"/>
        <end position="791"/>
    </location>
</feature>
<accession>A0A813JI00</accession>
<feature type="compositionally biased region" description="Basic and acidic residues" evidence="2">
    <location>
        <begin position="547"/>
        <end position="561"/>
    </location>
</feature>
<evidence type="ECO:0000256" key="1">
    <source>
        <dbReference type="SAM" id="Coils"/>
    </source>
</evidence>
<organism evidence="3 4">
    <name type="scientific">Polarella glacialis</name>
    <name type="common">Dinoflagellate</name>
    <dbReference type="NCBI Taxonomy" id="89957"/>
    <lineage>
        <taxon>Eukaryota</taxon>
        <taxon>Sar</taxon>
        <taxon>Alveolata</taxon>
        <taxon>Dinophyceae</taxon>
        <taxon>Suessiales</taxon>
        <taxon>Suessiaceae</taxon>
        <taxon>Polarella</taxon>
    </lineage>
</organism>
<feature type="coiled-coil region" evidence="1">
    <location>
        <begin position="304"/>
        <end position="331"/>
    </location>
</feature>
<feature type="region of interest" description="Disordered" evidence="2">
    <location>
        <begin position="764"/>
        <end position="859"/>
    </location>
</feature>
<dbReference type="AlphaFoldDB" id="A0A813JI00"/>
<proteinExistence type="predicted"/>
<evidence type="ECO:0000313" key="3">
    <source>
        <dbReference type="EMBL" id="CAE8678692.1"/>
    </source>
</evidence>
<sequence>MLALPTAIPRAAPLVAWPGCSVGPIEARSTARTSRAGPPGNVWSWKRAAPPGTLASQVAAASLAPLLAAAVRRRCGRSQLQKTLERRAAWGQPQSSDALEELRQSLSDARANAQRNSERALASERKVQDLVQQVVAERARAIRAAESLAAAARDKQSTKVTKGSGKGNKVPEDQSEAYILMTASRAKVQAEVEEGRAQIAQAKRQAAAFAEEAKRLRAFLDQAGWTAKEVAFEHEEQTRLMGASADAALAQAKEAREAVKLSETVRATQVEKIVTLRSQLEKTQQVAGGMSEVLAQAEADQMKAKKAVARVAGLEADLKSLKVALDHAKQESAERLFEVKRKHRLETALLEDKFWKQERQLRELRAAQVVEKQQYSKEIEVSHATGKVDLPESLQDSEGGTTPFEADETEDAAADEAGDGEADEAGDEEADETEDEFMESAETTLNSFPEAEAQAALLREQMELIATSLREDAGFTEDEINEDPEVAERLEVLKLIEADPHGNSWKVLAADRGYHAARTKKESRTFRMRKKTMRREGRLGPSWDNRLTGKDRQSEKEEQKTWIKQRRKAKLARRKKLLAAAGAEDGSTKLEEADAAAEIASRLDQISSFDSAGSGLAREAPEALCERLHAAGKDVQALQQISEDEASDIGASGGGLSGVEDAKLLLTFFERYSGHRAEGHTVDLRTGLLRHEVRCPLTGVDVEAQLNRRAWRKLVTPEFSRAVTLLDSSRTKLTTDGASQPHDVVCSALEAICLRLPAAPAVAAESPPRGAVLRRPHAEDGRSVHQADPKKGSFGPDAPPRKRKPSVTTSALPAVQLPAPPELPPPRELPLRPPEISWRSSVRDGGLHSTSSERAVAVA</sequence>
<feature type="region of interest" description="Disordered" evidence="2">
    <location>
        <begin position="530"/>
        <end position="566"/>
    </location>
</feature>
<feature type="compositionally biased region" description="Pro residues" evidence="2">
    <location>
        <begin position="818"/>
        <end position="833"/>
    </location>
</feature>
<dbReference type="EMBL" id="CAJNNW010025702">
    <property type="protein sequence ID" value="CAE8678692.1"/>
    <property type="molecule type" value="Genomic_DNA"/>
</dbReference>
<feature type="region of interest" description="Disordered" evidence="2">
    <location>
        <begin position="383"/>
        <end position="446"/>
    </location>
</feature>
<evidence type="ECO:0000256" key="2">
    <source>
        <dbReference type="SAM" id="MobiDB-lite"/>
    </source>
</evidence>
<name>A0A813JI00_POLGL</name>
<feature type="region of interest" description="Disordered" evidence="2">
    <location>
        <begin position="152"/>
        <end position="172"/>
    </location>
</feature>
<feature type="coiled-coil region" evidence="1">
    <location>
        <begin position="185"/>
        <end position="212"/>
    </location>
</feature>
<keyword evidence="1" id="KW-0175">Coiled coil</keyword>